<dbReference type="AlphaFoldDB" id="A0A5P1EMQ7"/>
<dbReference type="Gramene" id="ONK67084">
    <property type="protein sequence ID" value="ONK67084"/>
    <property type="gene ID" value="A4U43_C06F15530"/>
</dbReference>
<dbReference type="Proteomes" id="UP000243459">
    <property type="component" value="Chromosome 6"/>
</dbReference>
<evidence type="ECO:0000256" key="1">
    <source>
        <dbReference type="SAM" id="MobiDB-lite"/>
    </source>
</evidence>
<feature type="compositionally biased region" description="Basic and acidic residues" evidence="1">
    <location>
        <begin position="169"/>
        <end position="182"/>
    </location>
</feature>
<evidence type="ECO:0000313" key="2">
    <source>
        <dbReference type="EMBL" id="ONK67084.1"/>
    </source>
</evidence>
<dbReference type="EMBL" id="CM007386">
    <property type="protein sequence ID" value="ONK67084.1"/>
    <property type="molecule type" value="Genomic_DNA"/>
</dbReference>
<keyword evidence="3" id="KW-1185">Reference proteome</keyword>
<gene>
    <name evidence="2" type="ORF">A4U43_C06F15530</name>
</gene>
<accession>A0A5P1EMQ7</accession>
<reference evidence="3" key="1">
    <citation type="journal article" date="2017" name="Nat. Commun.">
        <title>The asparagus genome sheds light on the origin and evolution of a young Y chromosome.</title>
        <authorList>
            <person name="Harkess A."/>
            <person name="Zhou J."/>
            <person name="Xu C."/>
            <person name="Bowers J.E."/>
            <person name="Van der Hulst R."/>
            <person name="Ayyampalayam S."/>
            <person name="Mercati F."/>
            <person name="Riccardi P."/>
            <person name="McKain M.R."/>
            <person name="Kakrana A."/>
            <person name="Tang H."/>
            <person name="Ray J."/>
            <person name="Groenendijk J."/>
            <person name="Arikit S."/>
            <person name="Mathioni S.M."/>
            <person name="Nakano M."/>
            <person name="Shan H."/>
            <person name="Telgmann-Rauber A."/>
            <person name="Kanno A."/>
            <person name="Yue Z."/>
            <person name="Chen H."/>
            <person name="Li W."/>
            <person name="Chen Y."/>
            <person name="Xu X."/>
            <person name="Zhang Y."/>
            <person name="Luo S."/>
            <person name="Chen H."/>
            <person name="Gao J."/>
            <person name="Mao Z."/>
            <person name="Pires J.C."/>
            <person name="Luo M."/>
            <person name="Kudrna D."/>
            <person name="Wing R.A."/>
            <person name="Meyers B.C."/>
            <person name="Yi K."/>
            <person name="Kong H."/>
            <person name="Lavrijsen P."/>
            <person name="Sunseri F."/>
            <person name="Falavigna A."/>
            <person name="Ye Y."/>
            <person name="Leebens-Mack J.H."/>
            <person name="Chen G."/>
        </authorList>
    </citation>
    <scope>NUCLEOTIDE SEQUENCE [LARGE SCALE GENOMIC DNA]</scope>
    <source>
        <strain evidence="3">cv. DH0086</strain>
    </source>
</reference>
<protein>
    <submittedName>
        <fullName evidence="2">Uncharacterized protein</fullName>
    </submittedName>
</protein>
<organism evidence="2 3">
    <name type="scientific">Asparagus officinalis</name>
    <name type="common">Garden asparagus</name>
    <dbReference type="NCBI Taxonomy" id="4686"/>
    <lineage>
        <taxon>Eukaryota</taxon>
        <taxon>Viridiplantae</taxon>
        <taxon>Streptophyta</taxon>
        <taxon>Embryophyta</taxon>
        <taxon>Tracheophyta</taxon>
        <taxon>Spermatophyta</taxon>
        <taxon>Magnoliopsida</taxon>
        <taxon>Liliopsida</taxon>
        <taxon>Asparagales</taxon>
        <taxon>Asparagaceae</taxon>
        <taxon>Asparagoideae</taxon>
        <taxon>Asparagus</taxon>
    </lineage>
</organism>
<proteinExistence type="predicted"/>
<feature type="region of interest" description="Disordered" evidence="1">
    <location>
        <begin position="157"/>
        <end position="182"/>
    </location>
</feature>
<evidence type="ECO:0000313" key="3">
    <source>
        <dbReference type="Proteomes" id="UP000243459"/>
    </source>
</evidence>
<sequence length="193" mass="21797">MPDSMARRKDSLEEGVYERLRDLERRQKEIRDDVIGRVDGLECQLGSILSLLAAERRAASSENRAGLGRVGRIWLSELGGGRETACRARLAWVTGEEEQAGLRFWVVAGHQELRPELRLSEENSRSVRAVQVGGGAERWRPVRGCLRRGNTRCFSTRVTRTGGPVGRLGRQDERRSSEESGESRRARVVSRLW</sequence>
<name>A0A5P1EMQ7_ASPOF</name>